<gene>
    <name evidence="2" type="ORF">NX720_07135</name>
</gene>
<dbReference type="EMBL" id="CP103300">
    <property type="protein sequence ID" value="UYM17673.1"/>
    <property type="molecule type" value="Genomic_DNA"/>
</dbReference>
<accession>A0ABY6GY04</accession>
<dbReference type="RefSeq" id="WP_262600337.1">
    <property type="nucleotide sequence ID" value="NZ_CP103300.1"/>
</dbReference>
<name>A0ABY6GY04_9GAMM</name>
<keyword evidence="3" id="KW-1185">Reference proteome</keyword>
<proteinExistence type="predicted"/>
<feature type="region of interest" description="Disordered" evidence="1">
    <location>
        <begin position="348"/>
        <end position="371"/>
    </location>
</feature>
<feature type="compositionally biased region" description="Basic and acidic residues" evidence="1">
    <location>
        <begin position="362"/>
        <end position="371"/>
    </location>
</feature>
<dbReference type="InterPro" id="IPR013399">
    <property type="entry name" value="CRISPR-assoc_prot_Csy3"/>
</dbReference>
<sequence>MILPTFLSYSRSSAPSAALMFAEKYDGQIAPLEIHTLRGRGAKCDYSAGHGEQDTDLGQWMPLAQDICQLPHNAPRLRIIFSLKYLPNSLTPNSCNSLDWIRRLEQLSKQYALRGGYLYQAHCQMDALFQGLPFWRNNDSEAMSITITNISDKILPPYRFGNLPCEANYLADTDKAQFDSLVSNIARALTGQRKILRLRISASLQKDILEEIHPSEEFVQKFPDWLKEKHHQQKKYQKSRYYAFYRLGDIRQAMLNSTKISAGLRWDLWNNSKDIVPVSVYGLNTRTHQALRGRGSNQDFYSLLRKVESFNKTLNEFNGNMLSEENINKFGDIHFVMANLIKGGVYSRDSSKNKKQNSLNSSEEKLMLTNP</sequence>
<dbReference type="Pfam" id="PF09615">
    <property type="entry name" value="Cas_Csy3"/>
    <property type="match status" value="1"/>
</dbReference>
<evidence type="ECO:0000256" key="1">
    <source>
        <dbReference type="SAM" id="MobiDB-lite"/>
    </source>
</evidence>
<dbReference type="Proteomes" id="UP001163255">
    <property type="component" value="Chromosome"/>
</dbReference>
<protein>
    <submittedName>
        <fullName evidence="2">Type I-F CRISPR-associated protein Cas7f/Csy3</fullName>
    </submittedName>
</protein>
<evidence type="ECO:0000313" key="2">
    <source>
        <dbReference type="EMBL" id="UYM17673.1"/>
    </source>
</evidence>
<reference evidence="2" key="1">
    <citation type="submission" date="2022-10" db="EMBL/GenBank/DDBJ databases">
        <title>Completed Genome Sequence of two octocoral isolated bacterium, Endozoicomonas euniceicola EF212T and Endozoicomonas gorgoniicola PS125T.</title>
        <authorList>
            <person name="Chiou Y.-J."/>
            <person name="Chen Y.-H."/>
        </authorList>
    </citation>
    <scope>NUCLEOTIDE SEQUENCE</scope>
    <source>
        <strain evidence="2">EF212</strain>
    </source>
</reference>
<evidence type="ECO:0000313" key="3">
    <source>
        <dbReference type="Proteomes" id="UP001163255"/>
    </source>
</evidence>
<organism evidence="2 3">
    <name type="scientific">Endozoicomonas euniceicola</name>
    <dbReference type="NCBI Taxonomy" id="1234143"/>
    <lineage>
        <taxon>Bacteria</taxon>
        <taxon>Pseudomonadati</taxon>
        <taxon>Pseudomonadota</taxon>
        <taxon>Gammaproteobacteria</taxon>
        <taxon>Oceanospirillales</taxon>
        <taxon>Endozoicomonadaceae</taxon>
        <taxon>Endozoicomonas</taxon>
    </lineage>
</organism>